<organism evidence="1 2">
    <name type="scientific">Pseudomonas phage vB_PaeM_PA5oct</name>
    <dbReference type="NCBI Taxonomy" id="2163605"/>
    <lineage>
        <taxon>Viruses</taxon>
        <taxon>Duplodnaviria</taxon>
        <taxon>Heunggongvirae</taxon>
        <taxon>Uroviricota</taxon>
        <taxon>Caudoviricetes</taxon>
        <taxon>Arenbergviridae</taxon>
        <taxon>Wroclawvirus</taxon>
        <taxon>Wroclawvirus PA5oct</taxon>
    </lineage>
</organism>
<protein>
    <submittedName>
        <fullName evidence="1">Uncharacterized protein</fullName>
    </submittedName>
</protein>
<keyword evidence="2" id="KW-1185">Reference proteome</keyword>
<evidence type="ECO:0000313" key="1">
    <source>
        <dbReference type="EMBL" id="QCG76073.1"/>
    </source>
</evidence>
<dbReference type="EMBL" id="MK797984">
    <property type="protein sequence ID" value="QCG76073.1"/>
    <property type="molecule type" value="Genomic_DNA"/>
</dbReference>
<name>A0A4Y5JXM9_9CAUD</name>
<reference evidence="2" key="1">
    <citation type="journal article" date="2020" name="bioRxiv">
        <title>Integrative omics analysis of Pseudomonas aeruginosa virus PA5oct highlights the molecular complexity of jumbo phages.</title>
        <authorList>
            <person name="Lood C."/>
            <person name="Danis-Wlodarczyk K."/>
            <person name="Blasdel B.G."/>
            <person name="Jang H.B."/>
            <person name="Vandenheuvel D."/>
            <person name="Briers Y."/>
            <person name="Noben J.-P."/>
            <person name="van Noort V."/>
            <person name="Drulis-Kawa Z."/>
            <person name="Lavigne R."/>
        </authorList>
    </citation>
    <scope>NUCLEOTIDE SEQUENCE [LARGE SCALE GENOMIC DNA]</scope>
</reference>
<accession>A0A4Y5JXM9</accession>
<evidence type="ECO:0000313" key="2">
    <source>
        <dbReference type="Proteomes" id="UP000316733"/>
    </source>
</evidence>
<sequence>MAKTKHIFKVPDYSLLKLDSKTYTKDYRNAIWYLHYEASAATLKSATLKWIKNNTSYDVKDLSSLSDSDFSIIGKYCTILNAGGQLPSHANFVESHIDKIFQSIKKEEITEIVEEPEPKIEHDSCKVKKISIQDRIKSQAYKACGEIEGLIDQFYSNPSEFVVSQQEIESLFKKSEIKSHHVKYITEIYSTNKKELEELSAGKSEQLNEGYNFLTKRDINKAIKLFNLIIETASSSKIVTVKKRAKKQKPLDISKLVKSFKYLEKSTDLNLESINPVHIVGAKEVWVFNTKSRKLGKYIALDTTGLSIKGTTITNFSEKSIEKTIRKPEEYFKNIKKISKKAKEKLFVDTKSVETKLKGRTNEHCIILEVIK</sequence>
<dbReference type="Proteomes" id="UP000316733">
    <property type="component" value="Segment"/>
</dbReference>
<proteinExistence type="predicted"/>
<gene>
    <name evidence="1" type="ORF">EST35_0192</name>
</gene>